<evidence type="ECO:0000313" key="2">
    <source>
        <dbReference type="Proteomes" id="UP000666240"/>
    </source>
</evidence>
<sequence>MNPVERISLTEVRTRIRLLERTLCRPKPQGERMDVRSEYLMLRDIEDAMTEVKAA</sequence>
<name>A0A8J7R115_9HYPH</name>
<keyword evidence="2" id="KW-1185">Reference proteome</keyword>
<comment type="caution">
    <text evidence="1">The sequence shown here is derived from an EMBL/GenBank/DDBJ whole genome shotgun (WGS) entry which is preliminary data.</text>
</comment>
<protein>
    <submittedName>
        <fullName evidence="1">Uncharacterized protein</fullName>
    </submittedName>
</protein>
<accession>A0A8J7R115</accession>
<dbReference type="Proteomes" id="UP000666240">
    <property type="component" value="Unassembled WGS sequence"/>
</dbReference>
<dbReference type="EMBL" id="JAGIYY010000008">
    <property type="protein sequence ID" value="MBP0440648.1"/>
    <property type="molecule type" value="Genomic_DNA"/>
</dbReference>
<dbReference type="AlphaFoldDB" id="A0A8J7R115"/>
<evidence type="ECO:0000313" key="1">
    <source>
        <dbReference type="EMBL" id="MBP0440648.1"/>
    </source>
</evidence>
<organism evidence="1 2">
    <name type="scientific">Tianweitania sediminis</name>
    <dbReference type="NCBI Taxonomy" id="1502156"/>
    <lineage>
        <taxon>Bacteria</taxon>
        <taxon>Pseudomonadati</taxon>
        <taxon>Pseudomonadota</taxon>
        <taxon>Alphaproteobacteria</taxon>
        <taxon>Hyphomicrobiales</taxon>
        <taxon>Phyllobacteriaceae</taxon>
        <taxon>Tianweitania</taxon>
    </lineage>
</organism>
<gene>
    <name evidence="1" type="ORF">J5Y06_18520</name>
</gene>
<dbReference type="RefSeq" id="WP_209336668.1">
    <property type="nucleotide sequence ID" value="NZ_JAGIYY010000008.1"/>
</dbReference>
<reference evidence="1" key="1">
    <citation type="submission" date="2021-03" db="EMBL/GenBank/DDBJ databases">
        <title>Genome sequencing and assembly of Tianweitania sediminis.</title>
        <authorList>
            <person name="Chhetri G."/>
        </authorList>
    </citation>
    <scope>NUCLEOTIDE SEQUENCE</scope>
    <source>
        <strain evidence="1">Z8</strain>
    </source>
</reference>
<proteinExistence type="predicted"/>